<evidence type="ECO:0000313" key="1">
    <source>
        <dbReference type="EMBL" id="KAI9917512.1"/>
    </source>
</evidence>
<evidence type="ECO:0000313" key="2">
    <source>
        <dbReference type="Proteomes" id="UP001163321"/>
    </source>
</evidence>
<dbReference type="Proteomes" id="UP001163321">
    <property type="component" value="Chromosome 13"/>
</dbReference>
<comment type="caution">
    <text evidence="1">The sequence shown here is derived from an EMBL/GenBank/DDBJ whole genome shotgun (WGS) entry which is preliminary data.</text>
</comment>
<accession>A0ACC0WFH5</accession>
<name>A0ACC0WFH5_9STRA</name>
<reference evidence="1 2" key="1">
    <citation type="journal article" date="2022" name="bioRxiv">
        <title>The genome of the oomycete Peronosclerospora sorghi, a cosmopolitan pathogen of maize and sorghum, is inflated with dispersed pseudogenes.</title>
        <authorList>
            <person name="Fletcher K."/>
            <person name="Martin F."/>
            <person name="Isakeit T."/>
            <person name="Cavanaugh K."/>
            <person name="Magill C."/>
            <person name="Michelmore R."/>
        </authorList>
    </citation>
    <scope>NUCLEOTIDE SEQUENCE [LARGE SCALE GENOMIC DNA]</scope>
    <source>
        <strain evidence="1">P6</strain>
    </source>
</reference>
<protein>
    <submittedName>
        <fullName evidence="1">Uncharacterized protein</fullName>
    </submittedName>
</protein>
<proteinExistence type="predicted"/>
<organism evidence="1 2">
    <name type="scientific">Peronosclerospora sorghi</name>
    <dbReference type="NCBI Taxonomy" id="230839"/>
    <lineage>
        <taxon>Eukaryota</taxon>
        <taxon>Sar</taxon>
        <taxon>Stramenopiles</taxon>
        <taxon>Oomycota</taxon>
        <taxon>Peronosporomycetes</taxon>
        <taxon>Peronosporales</taxon>
        <taxon>Peronosporaceae</taxon>
        <taxon>Peronosclerospora</taxon>
    </lineage>
</organism>
<dbReference type="EMBL" id="CM047592">
    <property type="protein sequence ID" value="KAI9917512.1"/>
    <property type="molecule type" value="Genomic_DNA"/>
</dbReference>
<sequence>MNLTNPTQCSSHVDHVNRPADLSVVKMQTARALLFSCQRHAVRRNTRALHIANDMTELIGNTPLVYLNHVTKGCHATIAVKCEFMEPCASVKDRIGLSMIQDAEKRGLLTNESHLIEPTSGNTGIGLAFAAAVRGYKLTLVMPDTMSMERRILLKSFGCDVVLTPGAKGMTGAVAKAEELVKKEPGKALLLGQFDNPANPQIHYETTGPEIWRDTDGQIDIFVSGVGTGGTLTGTARYIKPKKPRVKIVAVEPEESPVLSGGNPAPHRIQGIGAGFVPKVLERDLIDEVLTVSSPDAFAMAKRLALEEGMLVGPSSGAAVVASLELAKRLENKDKLIVTILPSFGERYLSSPLFAKEREFAAELATSELA</sequence>
<keyword evidence="2" id="KW-1185">Reference proteome</keyword>
<gene>
    <name evidence="1" type="ORF">PsorP6_013343</name>
</gene>